<accession>A0ABV6PB72</accession>
<feature type="domain" description="YdbS-like PH" evidence="3">
    <location>
        <begin position="424"/>
        <end position="482"/>
    </location>
</feature>
<keyword evidence="2" id="KW-0812">Transmembrane</keyword>
<evidence type="ECO:0000259" key="3">
    <source>
        <dbReference type="Pfam" id="PF03703"/>
    </source>
</evidence>
<dbReference type="PANTHER" id="PTHR34473">
    <property type="entry name" value="UPF0699 TRANSMEMBRANE PROTEIN YDBS"/>
    <property type="match status" value="1"/>
</dbReference>
<keyword evidence="5" id="KW-1185">Reference proteome</keyword>
<keyword evidence="2" id="KW-0472">Membrane</keyword>
<evidence type="ECO:0000313" key="5">
    <source>
        <dbReference type="Proteomes" id="UP001589862"/>
    </source>
</evidence>
<dbReference type="RefSeq" id="WP_377459466.1">
    <property type="nucleotide sequence ID" value="NZ_JBHLUB010000030.1"/>
</dbReference>
<dbReference type="Pfam" id="PF03703">
    <property type="entry name" value="bPH_2"/>
    <property type="match status" value="3"/>
</dbReference>
<evidence type="ECO:0000256" key="1">
    <source>
        <dbReference type="SAM" id="MobiDB-lite"/>
    </source>
</evidence>
<keyword evidence="2" id="KW-1133">Transmembrane helix</keyword>
<dbReference type="InterPro" id="IPR014529">
    <property type="entry name" value="UCP026631"/>
</dbReference>
<evidence type="ECO:0000313" key="4">
    <source>
        <dbReference type="EMBL" id="MFC0582364.1"/>
    </source>
</evidence>
<dbReference type="PANTHER" id="PTHR34473:SF2">
    <property type="entry name" value="UPF0699 TRANSMEMBRANE PROTEIN YDBT"/>
    <property type="match status" value="1"/>
</dbReference>
<reference evidence="4 5" key="1">
    <citation type="submission" date="2024-09" db="EMBL/GenBank/DDBJ databases">
        <authorList>
            <person name="Sun Q."/>
            <person name="Mori K."/>
        </authorList>
    </citation>
    <scope>NUCLEOTIDE SEQUENCE [LARGE SCALE GENOMIC DNA]</scope>
    <source>
        <strain evidence="4 5">NCAIM B.02604</strain>
    </source>
</reference>
<dbReference type="PIRSF" id="PIRSF026631">
    <property type="entry name" value="UCP026631"/>
    <property type="match status" value="1"/>
</dbReference>
<dbReference type="InterPro" id="IPR005182">
    <property type="entry name" value="YdbS-like_PH"/>
</dbReference>
<name>A0ABV6PB72_9MICC</name>
<sequence>MSQQPVTTSKLSDGQWHRADPKSIIIDGWIAIVGIAAVLLFQLPREADFDPLALLSRYPFFALVLVFMLTSPAVRWFVTWFQIDEEYVRVRTGLLNKKENQARINRIQSIDVARPFAARALGQAGLNFDVADSADETLQLRYVPVAEAEALRYEILRRGGRIGPPQPATEPEGGYASAAGTDEGVPTQSQTQHEYVENYGEVELARIPRWLTTVMVLSAPEVLWVLFVLLGTGAGVGTALFLSGEETLSFAVLLPLIFGVFGVLLPRANRYANFRLLHSQDGLRLRSGLSSTTDQTLPPGRIQAVELNQSWVHRIFDRYEIKVNVAGFSAGDQTSATGTVQRETVLPAGTWQDVERVIPLLLPDVADEQIMYWAYHLAHVNPANPVGEQERHREAQLYKAPAKARFLAPFAQPRLAAGVDGTLFLARSGFIARHAQLVSLNRLQGVFLRQGPLQRLAGIMHVKADVPVGGVQPLGRNIPVAAAEPLLAAMLRVASRARRYAEKETWMEQRELAEFHRRTEELVEE</sequence>
<feature type="transmembrane region" description="Helical" evidence="2">
    <location>
        <begin position="58"/>
        <end position="81"/>
    </location>
</feature>
<dbReference type="EMBL" id="JBHLUB010000030">
    <property type="protein sequence ID" value="MFC0582364.1"/>
    <property type="molecule type" value="Genomic_DNA"/>
</dbReference>
<dbReference type="Proteomes" id="UP001589862">
    <property type="component" value="Unassembled WGS sequence"/>
</dbReference>
<feature type="domain" description="YdbS-like PH" evidence="3">
    <location>
        <begin position="76"/>
        <end position="154"/>
    </location>
</feature>
<evidence type="ECO:0000256" key="2">
    <source>
        <dbReference type="SAM" id="Phobius"/>
    </source>
</evidence>
<feature type="domain" description="YdbS-like PH" evidence="3">
    <location>
        <begin position="272"/>
        <end position="327"/>
    </location>
</feature>
<protein>
    <submittedName>
        <fullName evidence="4">PH domain-containing protein</fullName>
    </submittedName>
</protein>
<feature type="transmembrane region" description="Helical" evidence="2">
    <location>
        <begin position="222"/>
        <end position="242"/>
    </location>
</feature>
<feature type="region of interest" description="Disordered" evidence="1">
    <location>
        <begin position="162"/>
        <end position="186"/>
    </location>
</feature>
<gene>
    <name evidence="4" type="ORF">ACFFFR_08230</name>
</gene>
<organism evidence="4 5">
    <name type="scientific">Micrococcoides hystricis</name>
    <dbReference type="NCBI Taxonomy" id="1572761"/>
    <lineage>
        <taxon>Bacteria</taxon>
        <taxon>Bacillati</taxon>
        <taxon>Actinomycetota</taxon>
        <taxon>Actinomycetes</taxon>
        <taxon>Micrococcales</taxon>
        <taxon>Micrococcaceae</taxon>
        <taxon>Micrococcoides</taxon>
    </lineage>
</organism>
<feature type="transmembrane region" description="Helical" evidence="2">
    <location>
        <begin position="248"/>
        <end position="265"/>
    </location>
</feature>
<feature type="transmembrane region" description="Helical" evidence="2">
    <location>
        <begin position="24"/>
        <end position="43"/>
    </location>
</feature>
<proteinExistence type="predicted"/>
<comment type="caution">
    <text evidence="4">The sequence shown here is derived from an EMBL/GenBank/DDBJ whole genome shotgun (WGS) entry which is preliminary data.</text>
</comment>